<evidence type="ECO:0000256" key="7">
    <source>
        <dbReference type="ARBA" id="ARBA00023180"/>
    </source>
</evidence>
<keyword evidence="4" id="KW-0732">Signal</keyword>
<feature type="transmembrane region" description="Helical" evidence="8">
    <location>
        <begin position="189"/>
        <end position="212"/>
    </location>
</feature>
<sequence>MVDSGHNMRNRERTMFNNMTTTSNIRIINFVPAKTFQHGWVSAGYSVIYQADLSVHEVLDLYRIHCIINHTFGKEALNFLQISASNGRDSVVFSLPDVTTDGSIIYESSRLLLPLLSGDITEGRNQTLTVKVQTRLLEDVYYNLRVVNYDRAQYNVSVIFIFIQWQWREIMYPGIYDVCFHNYACAHSLFGWVSFNHIISNMGYAINATLYLSFIKIRRNRGCQGYGTFGNYGLELCIALSLFCESFASAVYHICPNGTSYYFDTPFIHVICVLIMLKIYGNRRGTVSPQLTNLFIAFIFGMDITIPIFGRHSIFCGVLMIGHMIVVCAYLSKICVFRKVSIC</sequence>
<accession>A0A1I7XFD1</accession>
<keyword evidence="7" id="KW-0325">Glycoprotein</keyword>
<evidence type="ECO:0000256" key="6">
    <source>
        <dbReference type="ARBA" id="ARBA00023136"/>
    </source>
</evidence>
<evidence type="ECO:0000256" key="2">
    <source>
        <dbReference type="ARBA" id="ARBA00006618"/>
    </source>
</evidence>
<evidence type="ECO:0000256" key="8">
    <source>
        <dbReference type="SAM" id="Phobius"/>
    </source>
</evidence>
<keyword evidence="6 8" id="KW-0472">Membrane</keyword>
<keyword evidence="5 8" id="KW-1133">Transmembrane helix</keyword>
<evidence type="ECO:0000313" key="9">
    <source>
        <dbReference type="Proteomes" id="UP000095283"/>
    </source>
</evidence>
<name>A0A1I7XFD1_HETBA</name>
<comment type="subcellular location">
    <subcellularLocation>
        <location evidence="1">Membrane</location>
        <topology evidence="1">Multi-pass membrane protein</topology>
    </subcellularLocation>
</comment>
<proteinExistence type="inferred from homology"/>
<dbReference type="GO" id="GO:0005886">
    <property type="term" value="C:plasma membrane"/>
    <property type="evidence" value="ECO:0007669"/>
    <property type="project" value="TreeGrafter"/>
</dbReference>
<feature type="transmembrane region" description="Helical" evidence="8">
    <location>
        <begin position="260"/>
        <end position="279"/>
    </location>
</feature>
<dbReference type="GO" id="GO:0003725">
    <property type="term" value="F:double-stranded RNA binding"/>
    <property type="evidence" value="ECO:0007669"/>
    <property type="project" value="TreeGrafter"/>
</dbReference>
<evidence type="ECO:0000256" key="5">
    <source>
        <dbReference type="ARBA" id="ARBA00022989"/>
    </source>
</evidence>
<dbReference type="Pfam" id="PF13965">
    <property type="entry name" value="SID-1_RNA_chan"/>
    <property type="match status" value="1"/>
</dbReference>
<comment type="similarity">
    <text evidence="2">Belongs to the SID1 family.</text>
</comment>
<dbReference type="GO" id="GO:0051033">
    <property type="term" value="F:RNA transmembrane transporter activity"/>
    <property type="evidence" value="ECO:0007669"/>
    <property type="project" value="TreeGrafter"/>
</dbReference>
<evidence type="ECO:0000256" key="3">
    <source>
        <dbReference type="ARBA" id="ARBA00022692"/>
    </source>
</evidence>
<feature type="transmembrane region" description="Helical" evidence="8">
    <location>
        <begin position="291"/>
        <end position="308"/>
    </location>
</feature>
<organism evidence="9 10">
    <name type="scientific">Heterorhabditis bacteriophora</name>
    <name type="common">Entomopathogenic nematode worm</name>
    <dbReference type="NCBI Taxonomy" id="37862"/>
    <lineage>
        <taxon>Eukaryota</taxon>
        <taxon>Metazoa</taxon>
        <taxon>Ecdysozoa</taxon>
        <taxon>Nematoda</taxon>
        <taxon>Chromadorea</taxon>
        <taxon>Rhabditida</taxon>
        <taxon>Rhabditina</taxon>
        <taxon>Rhabditomorpha</taxon>
        <taxon>Strongyloidea</taxon>
        <taxon>Heterorhabditidae</taxon>
        <taxon>Heterorhabditis</taxon>
    </lineage>
</organism>
<evidence type="ECO:0000313" key="10">
    <source>
        <dbReference type="WBParaSite" id="Hba_16436"/>
    </source>
</evidence>
<dbReference type="Proteomes" id="UP000095283">
    <property type="component" value="Unplaced"/>
</dbReference>
<dbReference type="WBParaSite" id="Hba_16436">
    <property type="protein sequence ID" value="Hba_16436"/>
    <property type="gene ID" value="Hba_16436"/>
</dbReference>
<protein>
    <submittedName>
        <fullName evidence="10">Rhomboid domain-containing protein</fullName>
    </submittedName>
</protein>
<keyword evidence="3 8" id="KW-0812">Transmembrane</keyword>
<dbReference type="InterPro" id="IPR025958">
    <property type="entry name" value="SID1_TM_fam"/>
</dbReference>
<dbReference type="PANTHER" id="PTHR12185">
    <property type="entry name" value="SID1 TRANSMEMBRANE FAMILY MEMEBER"/>
    <property type="match status" value="1"/>
</dbReference>
<reference evidence="10" key="1">
    <citation type="submission" date="2016-11" db="UniProtKB">
        <authorList>
            <consortium name="WormBaseParasite"/>
        </authorList>
    </citation>
    <scope>IDENTIFICATION</scope>
</reference>
<evidence type="ECO:0000256" key="1">
    <source>
        <dbReference type="ARBA" id="ARBA00004141"/>
    </source>
</evidence>
<dbReference type="GO" id="GO:0005764">
    <property type="term" value="C:lysosome"/>
    <property type="evidence" value="ECO:0007669"/>
    <property type="project" value="TreeGrafter"/>
</dbReference>
<feature type="transmembrane region" description="Helical" evidence="8">
    <location>
        <begin position="232"/>
        <end position="254"/>
    </location>
</feature>
<dbReference type="PANTHER" id="PTHR12185:SF14">
    <property type="entry name" value="CHOLESTEROL UPTAKE PROTEIN 1"/>
    <property type="match status" value="1"/>
</dbReference>
<keyword evidence="9" id="KW-1185">Reference proteome</keyword>
<feature type="transmembrane region" description="Helical" evidence="8">
    <location>
        <begin position="314"/>
        <end position="332"/>
    </location>
</feature>
<dbReference type="AlphaFoldDB" id="A0A1I7XFD1"/>
<evidence type="ECO:0000256" key="4">
    <source>
        <dbReference type="ARBA" id="ARBA00022729"/>
    </source>
</evidence>